<dbReference type="InterPro" id="IPR013425">
    <property type="entry name" value="Autotrns_rpt"/>
</dbReference>
<dbReference type="SMART" id="SM00869">
    <property type="entry name" value="Autotransporter"/>
    <property type="match status" value="1"/>
</dbReference>
<evidence type="ECO:0000313" key="4">
    <source>
        <dbReference type="EMBL" id="MFK2917739.1"/>
    </source>
</evidence>
<dbReference type="EMBL" id="JADIKD010000010">
    <property type="protein sequence ID" value="MFK2917739.1"/>
    <property type="molecule type" value="Genomic_DNA"/>
</dbReference>
<dbReference type="Proteomes" id="UP001620408">
    <property type="component" value="Unassembled WGS sequence"/>
</dbReference>
<evidence type="ECO:0000256" key="2">
    <source>
        <dbReference type="SAM" id="SignalP"/>
    </source>
</evidence>
<dbReference type="PROSITE" id="PS51208">
    <property type="entry name" value="AUTOTRANSPORTER"/>
    <property type="match status" value="1"/>
</dbReference>
<accession>A0ABW8K4B7</accession>
<feature type="chain" id="PRO_5047110413" evidence="2">
    <location>
        <begin position="29"/>
        <end position="2568"/>
    </location>
</feature>
<dbReference type="InterPro" id="IPR005546">
    <property type="entry name" value="Autotransporte_beta"/>
</dbReference>
<feature type="signal peptide" evidence="2">
    <location>
        <begin position="1"/>
        <end position="28"/>
    </location>
</feature>
<sequence length="2568" mass="253675">MAIRHRPTRLALALLAVLYAGVPLAAHATCTIGASSATCDNTAPNPYTAGVGNGTQNNYTVTVNAGTSTANAGQISAGNAEAIAINTGGTINIGDYASVINTATTGGGPTGTGNNTIDFNSNTTMTVGVGATVLSNGTAPTAEAINPRGTGNTIINNGLIQGNPSFAIYFESGSSTNTVINNATGIIRSTHGAIGGNPGANTIFTNRGLIDGNLVFLGKNDQLTLYTGSQITGSLKGGGGNDSITLAGSGSQSLPGSIQGFATLKKIDPGAWTLTGAITGNLNVNVNQGTLTVTGNNTGFTGSIVVDPAGTLAGQASALPPSVTDNGQVLFTQIADSAYAGLISGSGGVTKSGNGILSLTKNETYTGGTTISAGELQLGNGGTTGSVLGNVTDNGSLSFNRSDTVTFPGTISGTGAVRQIGSGTTILTGAETYSGGTIVDTGMLQLGNGGTTGSIAGNVTVNGNGTLAFNRSDIVTFPGIIAGSGNVAQTGSGTTIFTGANTYTGRTTISSGTLQIGSGGTSGAINGDIIDNSALVFNRSDTVTYAGTISGTGSLTQAGSGTLILTSDNTATGPTTIAAGTLQLGNGSGAAGSVAGNITDNGALVFNHRDTMSYAGAISGTGTLTQAGANTLTLSGTSTYTGLTTVASSRLNVDGSIAGDALVNASATLGGSGTVSGAVTIANGGHLSPGDSPGTLHVGSLLLNSGSQLDYELGLPNIVGGSTNDLTEVAGNLTLAGTLNISDAGGFGNGVYRIFDYGGALTNNGLALGTLPNGFVTSDFLVQTSVPSQVNLIVSGGGFSLQFWDGPNTTANGVVDGGTSVWDTTTTHWTNASGSANAPWSNGFAVFEGTAGTVTLGQNVAFTGMQFLTDGYQIQGNGFTLAGDPSTVIRVDPGITAIVNAAIVDGSGGATTVIKRDSGRLVLSGTNTYTGGTFVDEGVLQVAADNNLGAASGALTFNGGTLATTASFTSARHVTLNANGGTLAPVAGTILTLGGTVDGAGALTKTDAGTLSLSGTNTYGGGTILNSGTLAVSSDANLGAATSGLDFTGGTLRLDASFNPAATRAITLDLPGGSIDTHGNTTVLAQQINGNGALTKLGAGSLVLTGNNVYDGGTTISAGTLQLGNGGASGSVPGNIVDNGTLVFNRNDSLTYTGTISGSGTLVQAGSGTTILTGNSTYTGGTTISSGTLQVSDGGTLGDISGNVTNNSALIFNHSDTLTFGGAITGTGTLAQNGNGTLIITNSVTESGATTINAGTLSIGNGTVDGTVATDIVDNSALVFNRSDATYGNVISGTGTVEKQGTSTLTLTGANTYAGLTTISGGTLQVGNGGTTGTLGSGQAVVDNATLSFNRSDAVTYAGAISGSGNFAQIGGGTLTLTGNSTYTGTTTVGAGTLLVNGSLGNTAVTVNSGTTLGGAGIIAGPVTINGGTLAPGAQIGAAGTLYVGGLTLHSQLNYDLAMPNVVGNPNDLINDTGDLSLNGVLNVNDTGQFASTPGSYRLINYDGALSGPGLTLGSIPGGANEAVIQTAVPNQVNLIKFINGLPVQFWDGVPANGSNSVIDGGNGIWNNSSGNWTNVTGNINQSWIPGMAIFTATAGTVTLGEPVTASALQFLTNGYRIEGNGNALTLTALPGGAAPMIRVDPGVTATINAVLAGNQGLNKADPGTLVLSAANTYTGGTTISNGTLQIGEGGTAGSIVGDIADNGVLSFNRSDTSTFVGVVSGAGSLSQIGSGTTVLTGSNTYTGGTTISTGTLQIGDGGTSGSIVGDVTDNSVLSFNRSDTSAFPGAVSGTGSLTQIGSGTTVLTGNSSYSGGTTISAGTLQIGNGGTSGSITGNVSNNSVLSFNRSDSSTFAGVVSGTGSLMQIGSGTTVLTGSNTYTGGTTISAGTLQIGDGGTSGSIVGNVTDNATLSFNRSDTSSFPGVISGSGSLTQIGSGTTVLTGNNTYSGGTTISSGALQLGAGGTSGNVTGNITDNATLIFDRSDTVTYADVVSGTGNLIQAGSGTTLLTGANTYTGATTVNAGTLELDGSLTSDITVQAGGTLSGIGSTTGNLINLGVVAPDPPALTGSLLVGGNYAGQGGSLLIKTVLNAGGPGNQTTDRLLIEGNVSGTTPLNIQALPGGTPALTSDTNTSGISVVQVGGTANAAAFQLPHGFVASGPYELRLYQFPAGASATSEIDPRLAAAGIKSVADYRLQVPVVQPPTTTTNTGTLPPATQPGPGITGNVTPGGFTTNNVYVPAGLPVGEGPNGEAPGEAVVLPQVVAYRALPPAVFSYGFALADDLHKRLGDIEQSANAPNSVETFARYSNWSGSQISNQLPNVKQDLWYLQVGAGWIDRNLLSEGDQLHLDAIGSLGSTHLNVPINHARLSFDAQSLGGTATYMAARGWYLDAVLQSTYYRHISASTMQQGVLDRFGGHGWLASLEGGYPFQFNGTTIEPRASIAYQRVSFDHTVDLDQVALQLKGDDSVLGRAGIRAEHPLSFGGDAYHLITPFLTLDYAHDFRSGKREQLDNIGFATASAGSSLRFGGGVTAQIGPMWNAYVTFERSLARGSRGSTGTEGTAGVRYVF</sequence>
<evidence type="ECO:0000259" key="3">
    <source>
        <dbReference type="PROSITE" id="PS51208"/>
    </source>
</evidence>
<dbReference type="InterPro" id="IPR006315">
    <property type="entry name" value="OM_autotransptr_brl_dom"/>
</dbReference>
<proteinExistence type="predicted"/>
<dbReference type="NCBIfam" id="TIGR02601">
    <property type="entry name" value="autotrns_rpt"/>
    <property type="match status" value="16"/>
</dbReference>
<evidence type="ECO:0000313" key="5">
    <source>
        <dbReference type="Proteomes" id="UP001620408"/>
    </source>
</evidence>
<name>A0ABW8K4B7_9GAMM</name>
<evidence type="ECO:0000256" key="1">
    <source>
        <dbReference type="ARBA" id="ARBA00022729"/>
    </source>
</evidence>
<dbReference type="InterPro" id="IPR036709">
    <property type="entry name" value="Autotransporte_beta_dom_sf"/>
</dbReference>
<dbReference type="SUPFAM" id="SSF103515">
    <property type="entry name" value="Autotransporter"/>
    <property type="match status" value="1"/>
</dbReference>
<keyword evidence="5" id="KW-1185">Reference proteome</keyword>
<dbReference type="PANTHER" id="PTHR35037:SF3">
    <property type="entry name" value="C-TERMINAL REGION OF AIDA-LIKE PROTEIN"/>
    <property type="match status" value="1"/>
</dbReference>
<organism evidence="4 5">
    <name type="scientific">Dyella koreensis</name>
    <dbReference type="NCBI Taxonomy" id="311235"/>
    <lineage>
        <taxon>Bacteria</taxon>
        <taxon>Pseudomonadati</taxon>
        <taxon>Pseudomonadota</taxon>
        <taxon>Gammaproteobacteria</taxon>
        <taxon>Lysobacterales</taxon>
        <taxon>Rhodanobacteraceae</taxon>
        <taxon>Dyella</taxon>
    </lineage>
</organism>
<gene>
    <name evidence="4" type="ORF">ISS97_10750</name>
</gene>
<dbReference type="SUPFAM" id="SSF51126">
    <property type="entry name" value="Pectin lyase-like"/>
    <property type="match status" value="9"/>
</dbReference>
<dbReference type="InterPro" id="IPR011050">
    <property type="entry name" value="Pectin_lyase_fold/virulence"/>
</dbReference>
<dbReference type="NCBIfam" id="TIGR01414">
    <property type="entry name" value="autotrans_barl"/>
    <property type="match status" value="1"/>
</dbReference>
<dbReference type="Gene3D" id="2.160.20.20">
    <property type="match status" value="7"/>
</dbReference>
<keyword evidence="1 2" id="KW-0732">Signal</keyword>
<dbReference type="Pfam" id="PF12951">
    <property type="entry name" value="PATR"/>
    <property type="match status" value="19"/>
</dbReference>
<protein>
    <submittedName>
        <fullName evidence="4">Autotransporter-associated beta strand repeat-containing protein</fullName>
    </submittedName>
</protein>
<dbReference type="InterPro" id="IPR051551">
    <property type="entry name" value="Autotransporter_adhesion"/>
</dbReference>
<dbReference type="PANTHER" id="PTHR35037">
    <property type="entry name" value="C-TERMINAL REGION OF AIDA-LIKE PROTEIN"/>
    <property type="match status" value="1"/>
</dbReference>
<reference evidence="4 5" key="1">
    <citation type="submission" date="2020-10" db="EMBL/GenBank/DDBJ databases">
        <title>Phylogeny of dyella-like bacteria.</title>
        <authorList>
            <person name="Fu J."/>
        </authorList>
    </citation>
    <scope>NUCLEOTIDE SEQUENCE [LARGE SCALE GENOMIC DNA]</scope>
    <source>
        <strain evidence="4 5">BB4</strain>
    </source>
</reference>
<comment type="caution">
    <text evidence="4">The sequence shown here is derived from an EMBL/GenBank/DDBJ whole genome shotgun (WGS) entry which is preliminary data.</text>
</comment>
<dbReference type="RefSeq" id="WP_379986694.1">
    <property type="nucleotide sequence ID" value="NZ_JADIKD010000010.1"/>
</dbReference>
<dbReference type="InterPro" id="IPR012332">
    <property type="entry name" value="Autotransporter_pectin_lyase_C"/>
</dbReference>
<dbReference type="Gene3D" id="2.40.128.130">
    <property type="entry name" value="Autotransporter beta-domain"/>
    <property type="match status" value="1"/>
</dbReference>
<feature type="domain" description="Autotransporter" evidence="3">
    <location>
        <begin position="2295"/>
        <end position="2568"/>
    </location>
</feature>